<name>A0A5S3WP38_9GAMM</name>
<reference evidence="2 3" key="1">
    <citation type="submission" date="2018-01" db="EMBL/GenBank/DDBJ databases">
        <authorList>
            <person name="Paulsen S."/>
            <person name="Gram L.K."/>
        </authorList>
    </citation>
    <scope>NUCLEOTIDE SEQUENCE [LARGE SCALE GENOMIC DNA]</scope>
    <source>
        <strain evidence="2 3">S2676</strain>
    </source>
</reference>
<feature type="transmembrane region" description="Helical" evidence="1">
    <location>
        <begin position="61"/>
        <end position="78"/>
    </location>
</feature>
<proteinExistence type="predicted"/>
<keyword evidence="1" id="KW-1133">Transmembrane helix</keyword>
<reference evidence="3" key="2">
    <citation type="submission" date="2019-06" db="EMBL/GenBank/DDBJ databases">
        <title>Co-occurence of chitin degradation, pigmentation and bioactivity in marine Pseudoalteromonas.</title>
        <authorList>
            <person name="Sonnenschein E.C."/>
            <person name="Bech P.K."/>
        </authorList>
    </citation>
    <scope>NUCLEOTIDE SEQUENCE [LARGE SCALE GENOMIC DNA]</scope>
    <source>
        <strain evidence="3">S2676</strain>
    </source>
</reference>
<feature type="transmembrane region" description="Helical" evidence="1">
    <location>
        <begin position="7"/>
        <end position="25"/>
    </location>
</feature>
<evidence type="ECO:0000313" key="2">
    <source>
        <dbReference type="EMBL" id="TMP29941.1"/>
    </source>
</evidence>
<dbReference type="AlphaFoldDB" id="A0A5S3WP38"/>
<gene>
    <name evidence="2" type="ORF">CWB99_07585</name>
</gene>
<feature type="transmembrane region" description="Helical" evidence="1">
    <location>
        <begin position="31"/>
        <end position="49"/>
    </location>
</feature>
<dbReference type="Proteomes" id="UP000310249">
    <property type="component" value="Unassembled WGS sequence"/>
</dbReference>
<dbReference type="RefSeq" id="WP_138551802.1">
    <property type="nucleotide sequence ID" value="NZ_PNCH01000030.1"/>
</dbReference>
<keyword evidence="1" id="KW-0472">Membrane</keyword>
<evidence type="ECO:0000313" key="3">
    <source>
        <dbReference type="Proteomes" id="UP000310249"/>
    </source>
</evidence>
<feature type="transmembrane region" description="Helical" evidence="1">
    <location>
        <begin position="90"/>
        <end position="115"/>
    </location>
</feature>
<accession>A0A5S3WP38</accession>
<dbReference type="EMBL" id="PNCI01000016">
    <property type="protein sequence ID" value="TMP29941.1"/>
    <property type="molecule type" value="Genomic_DNA"/>
</dbReference>
<sequence length="122" mass="13475">MLIKYSTELASCMLIGLYLILIGSSSVLMSLWIISVPLFLLVISLINHYQGFRISFRQQMVNGIVHFLMLLTTLGFYLDIGQIATGSSTSALLLVVLPLYCVAAATLAVGIHWLYSRFVSSQ</sequence>
<keyword evidence="1" id="KW-0812">Transmembrane</keyword>
<comment type="caution">
    <text evidence="2">The sequence shown here is derived from an EMBL/GenBank/DDBJ whole genome shotgun (WGS) entry which is preliminary data.</text>
</comment>
<protein>
    <submittedName>
        <fullName evidence="2">Uncharacterized protein</fullName>
    </submittedName>
</protein>
<organism evidence="2 3">
    <name type="scientific">Pseudoalteromonas rubra</name>
    <dbReference type="NCBI Taxonomy" id="43658"/>
    <lineage>
        <taxon>Bacteria</taxon>
        <taxon>Pseudomonadati</taxon>
        <taxon>Pseudomonadota</taxon>
        <taxon>Gammaproteobacteria</taxon>
        <taxon>Alteromonadales</taxon>
        <taxon>Pseudoalteromonadaceae</taxon>
        <taxon>Pseudoalteromonas</taxon>
    </lineage>
</organism>
<evidence type="ECO:0000256" key="1">
    <source>
        <dbReference type="SAM" id="Phobius"/>
    </source>
</evidence>